<keyword evidence="2" id="KW-1185">Reference proteome</keyword>
<dbReference type="AlphaFoldDB" id="A0A8X6QG87"/>
<proteinExistence type="predicted"/>
<comment type="caution">
    <text evidence="1">The sequence shown here is derived from an EMBL/GenBank/DDBJ whole genome shotgun (WGS) entry which is preliminary data.</text>
</comment>
<dbReference type="EMBL" id="BMAW01081561">
    <property type="protein sequence ID" value="GFU25096.1"/>
    <property type="molecule type" value="Genomic_DNA"/>
</dbReference>
<gene>
    <name evidence="1" type="ORF">NPIL_393861</name>
</gene>
<organism evidence="1 2">
    <name type="scientific">Nephila pilipes</name>
    <name type="common">Giant wood spider</name>
    <name type="synonym">Nephila maculata</name>
    <dbReference type="NCBI Taxonomy" id="299642"/>
    <lineage>
        <taxon>Eukaryota</taxon>
        <taxon>Metazoa</taxon>
        <taxon>Ecdysozoa</taxon>
        <taxon>Arthropoda</taxon>
        <taxon>Chelicerata</taxon>
        <taxon>Arachnida</taxon>
        <taxon>Araneae</taxon>
        <taxon>Araneomorphae</taxon>
        <taxon>Entelegynae</taxon>
        <taxon>Araneoidea</taxon>
        <taxon>Nephilidae</taxon>
        <taxon>Nephila</taxon>
    </lineage>
</organism>
<evidence type="ECO:0000313" key="1">
    <source>
        <dbReference type="EMBL" id="GFU25096.1"/>
    </source>
</evidence>
<reference evidence="1" key="1">
    <citation type="submission" date="2020-08" db="EMBL/GenBank/DDBJ databases">
        <title>Multicomponent nature underlies the extraordinary mechanical properties of spider dragline silk.</title>
        <authorList>
            <person name="Kono N."/>
            <person name="Nakamura H."/>
            <person name="Mori M."/>
            <person name="Yoshida Y."/>
            <person name="Ohtoshi R."/>
            <person name="Malay A.D."/>
            <person name="Moran D.A.P."/>
            <person name="Tomita M."/>
            <person name="Numata K."/>
            <person name="Arakawa K."/>
        </authorList>
    </citation>
    <scope>NUCLEOTIDE SEQUENCE</scope>
</reference>
<sequence>MHSRETCSTSLHFTHPSTDSTLQERLTGLSCLFPSTFGDSSFASLRMESREMPLGHQVGLPAATNELSANLSMRRKEN</sequence>
<name>A0A8X6QG87_NEPPI</name>
<dbReference type="Proteomes" id="UP000887013">
    <property type="component" value="Unassembled WGS sequence"/>
</dbReference>
<protein>
    <submittedName>
        <fullName evidence="1">Uncharacterized protein</fullName>
    </submittedName>
</protein>
<accession>A0A8X6QG87</accession>
<evidence type="ECO:0000313" key="2">
    <source>
        <dbReference type="Proteomes" id="UP000887013"/>
    </source>
</evidence>